<comment type="caution">
    <text evidence="3">The sequence shown here is derived from an EMBL/GenBank/DDBJ whole genome shotgun (WGS) entry which is preliminary data.</text>
</comment>
<evidence type="ECO:0000259" key="2">
    <source>
        <dbReference type="Pfam" id="PF07811"/>
    </source>
</evidence>
<reference evidence="3 4" key="1">
    <citation type="submission" date="2020-03" db="EMBL/GenBank/DDBJ databases">
        <authorList>
            <person name="Sun Q."/>
        </authorList>
    </citation>
    <scope>NUCLEOTIDE SEQUENCE [LARGE SCALE GENOMIC DNA]</scope>
    <source>
        <strain evidence="3 4">JC162</strain>
    </source>
</reference>
<evidence type="ECO:0000256" key="1">
    <source>
        <dbReference type="SAM" id="Phobius"/>
    </source>
</evidence>
<keyword evidence="4" id="KW-1185">Reference proteome</keyword>
<evidence type="ECO:0000313" key="4">
    <source>
        <dbReference type="Proteomes" id="UP000548582"/>
    </source>
</evidence>
<dbReference type="AlphaFoldDB" id="A0A848E725"/>
<sequence length="205" mass="21682">MYPAEQVLQDRRGAAALELVLLAPIFFLIALATTDIVRYFRAQLRVETVAVQLGQIVSQCRRITDPGDVNQFWNHATRIAGGVVDVNSGTGGAVIVTAVGRNNNANRALWRKRTGNTTIASSVATTVPGAATIAEGFVVPTGQTLFVTEVYAVVQPWILSAGLIGTVLPNVLNGTTLFLSRAPDPTILQTDPATVANPNNADCTA</sequence>
<dbReference type="InterPro" id="IPR012495">
    <property type="entry name" value="TadE-like_dom"/>
</dbReference>
<dbReference type="Pfam" id="PF07811">
    <property type="entry name" value="TadE"/>
    <property type="match status" value="1"/>
</dbReference>
<keyword evidence="1" id="KW-1133">Transmembrane helix</keyword>
<protein>
    <recommendedName>
        <fullName evidence="2">TadE-like domain-containing protein</fullName>
    </recommendedName>
</protein>
<dbReference type="RefSeq" id="WP_170052218.1">
    <property type="nucleotide sequence ID" value="NZ_JABBKX010000001.1"/>
</dbReference>
<accession>A0A848E725</accession>
<gene>
    <name evidence="3" type="ORF">GWK16_01590</name>
</gene>
<keyword evidence="1" id="KW-0812">Transmembrane</keyword>
<feature type="transmembrane region" description="Helical" evidence="1">
    <location>
        <begin position="15"/>
        <end position="37"/>
    </location>
</feature>
<feature type="domain" description="TadE-like" evidence="2">
    <location>
        <begin position="13"/>
        <end position="50"/>
    </location>
</feature>
<name>A0A848E725_9PROT</name>
<evidence type="ECO:0000313" key="3">
    <source>
        <dbReference type="EMBL" id="NMJ39916.1"/>
    </source>
</evidence>
<dbReference type="EMBL" id="JABBKX010000001">
    <property type="protein sequence ID" value="NMJ39916.1"/>
    <property type="molecule type" value="Genomic_DNA"/>
</dbReference>
<dbReference type="Proteomes" id="UP000548582">
    <property type="component" value="Unassembled WGS sequence"/>
</dbReference>
<proteinExistence type="predicted"/>
<organism evidence="3 4">
    <name type="scientific">Neoroseomonas marina</name>
    <dbReference type="NCBI Taxonomy" id="1232220"/>
    <lineage>
        <taxon>Bacteria</taxon>
        <taxon>Pseudomonadati</taxon>
        <taxon>Pseudomonadota</taxon>
        <taxon>Alphaproteobacteria</taxon>
        <taxon>Acetobacterales</taxon>
        <taxon>Acetobacteraceae</taxon>
        <taxon>Neoroseomonas</taxon>
    </lineage>
</organism>
<keyword evidence="1" id="KW-0472">Membrane</keyword>